<dbReference type="Proteomes" id="UP000266673">
    <property type="component" value="Unassembled WGS sequence"/>
</dbReference>
<dbReference type="EMBL" id="QKWP01001528">
    <property type="protein sequence ID" value="RIB08292.1"/>
    <property type="molecule type" value="Genomic_DNA"/>
</dbReference>
<proteinExistence type="predicted"/>
<reference evidence="1 2" key="1">
    <citation type="submission" date="2018-06" db="EMBL/GenBank/DDBJ databases">
        <title>Comparative genomics reveals the genomic features of Rhizophagus irregularis, R. cerebriforme, R. diaphanum and Gigaspora rosea, and their symbiotic lifestyle signature.</title>
        <authorList>
            <person name="Morin E."/>
            <person name="San Clemente H."/>
            <person name="Chen E.C.H."/>
            <person name="De La Providencia I."/>
            <person name="Hainaut M."/>
            <person name="Kuo A."/>
            <person name="Kohler A."/>
            <person name="Murat C."/>
            <person name="Tang N."/>
            <person name="Roy S."/>
            <person name="Loubradou J."/>
            <person name="Henrissat B."/>
            <person name="Grigoriev I.V."/>
            <person name="Corradi N."/>
            <person name="Roux C."/>
            <person name="Martin F.M."/>
        </authorList>
    </citation>
    <scope>NUCLEOTIDE SEQUENCE [LARGE SCALE GENOMIC DNA]</scope>
    <source>
        <strain evidence="1 2">DAOM 194757</strain>
    </source>
</reference>
<evidence type="ECO:0000313" key="2">
    <source>
        <dbReference type="Proteomes" id="UP000266673"/>
    </source>
</evidence>
<sequence length="51" mass="6296">MVLYLKFLFVFFSKCKKVVRYFFEGFACSRFYAYLFRDAAIIDNYHQFDVK</sequence>
<accession>A0A397UDE1</accession>
<name>A0A397UDE1_9GLOM</name>
<comment type="caution">
    <text evidence="1">The sequence shown here is derived from an EMBL/GenBank/DDBJ whole genome shotgun (WGS) entry which is preliminary data.</text>
</comment>
<gene>
    <name evidence="1" type="ORF">C2G38_2111467</name>
</gene>
<protein>
    <submittedName>
        <fullName evidence="1">Uncharacterized protein</fullName>
    </submittedName>
</protein>
<keyword evidence="2" id="KW-1185">Reference proteome</keyword>
<organism evidence="1 2">
    <name type="scientific">Gigaspora rosea</name>
    <dbReference type="NCBI Taxonomy" id="44941"/>
    <lineage>
        <taxon>Eukaryota</taxon>
        <taxon>Fungi</taxon>
        <taxon>Fungi incertae sedis</taxon>
        <taxon>Mucoromycota</taxon>
        <taxon>Glomeromycotina</taxon>
        <taxon>Glomeromycetes</taxon>
        <taxon>Diversisporales</taxon>
        <taxon>Gigasporaceae</taxon>
        <taxon>Gigaspora</taxon>
    </lineage>
</organism>
<dbReference type="AlphaFoldDB" id="A0A397UDE1"/>
<evidence type="ECO:0000313" key="1">
    <source>
        <dbReference type="EMBL" id="RIB08292.1"/>
    </source>
</evidence>